<name>A0A8J2ZAI2_9PROT</name>
<dbReference type="GO" id="GO:1903785">
    <property type="term" value="P:L-valine transmembrane transport"/>
    <property type="evidence" value="ECO:0007669"/>
    <property type="project" value="TreeGrafter"/>
</dbReference>
<dbReference type="InterPro" id="IPR011606">
    <property type="entry name" value="Brnchd-chn_aa_trnsp_permease"/>
</dbReference>
<evidence type="ECO:0000256" key="8">
    <source>
        <dbReference type="SAM" id="Phobius"/>
    </source>
</evidence>
<keyword evidence="7 8" id="KW-0472">Membrane</keyword>
<evidence type="ECO:0000256" key="7">
    <source>
        <dbReference type="ARBA" id="ARBA00023136"/>
    </source>
</evidence>
<dbReference type="EMBL" id="BMKS01000005">
    <property type="protein sequence ID" value="GGG31526.1"/>
    <property type="molecule type" value="Genomic_DNA"/>
</dbReference>
<dbReference type="GO" id="GO:0005886">
    <property type="term" value="C:plasma membrane"/>
    <property type="evidence" value="ECO:0007669"/>
    <property type="project" value="UniProtKB-SubCell"/>
</dbReference>
<dbReference type="PANTHER" id="PTHR34979">
    <property type="entry name" value="INNER MEMBRANE PROTEIN YGAZ"/>
    <property type="match status" value="1"/>
</dbReference>
<sequence length="240" mass="24899">MLRPSFTGAGVRRGLRVALPLVVGTFPFGLVVGVASSGRGLSLLETLLMSGLAFAGTAQLVALELWAEPAPLLAAVFATFVVNLRMAPMGAALAAWFDRVRGWRLWATLGLLTDQGFALAATEQRRGLGRDAGFLFGVGLLLWLFWIVAVGAGHALAGAVRLAPAHPLFFAPVAVFVALLVPLWRGVRQDAAPWALAASVALALHGTGLGPPWPLLAGALSGAALAAAREARHGAPAPRR</sequence>
<evidence type="ECO:0000256" key="1">
    <source>
        <dbReference type="ARBA" id="ARBA00004651"/>
    </source>
</evidence>
<feature type="transmembrane region" description="Helical" evidence="8">
    <location>
        <begin position="134"/>
        <end position="157"/>
    </location>
</feature>
<evidence type="ECO:0000256" key="3">
    <source>
        <dbReference type="ARBA" id="ARBA00022448"/>
    </source>
</evidence>
<dbReference type="AlphaFoldDB" id="A0A8J2ZAI2"/>
<evidence type="ECO:0000313" key="10">
    <source>
        <dbReference type="Proteomes" id="UP000597507"/>
    </source>
</evidence>
<evidence type="ECO:0000256" key="6">
    <source>
        <dbReference type="ARBA" id="ARBA00022989"/>
    </source>
</evidence>
<feature type="transmembrane region" description="Helical" evidence="8">
    <location>
        <begin position="47"/>
        <end position="66"/>
    </location>
</feature>
<feature type="transmembrane region" description="Helical" evidence="8">
    <location>
        <begin position="191"/>
        <end position="207"/>
    </location>
</feature>
<evidence type="ECO:0000256" key="2">
    <source>
        <dbReference type="ARBA" id="ARBA00010735"/>
    </source>
</evidence>
<organism evidence="9 10">
    <name type="scientific">Caldovatus sediminis</name>
    <dbReference type="NCBI Taxonomy" id="2041189"/>
    <lineage>
        <taxon>Bacteria</taxon>
        <taxon>Pseudomonadati</taxon>
        <taxon>Pseudomonadota</taxon>
        <taxon>Alphaproteobacteria</taxon>
        <taxon>Acetobacterales</taxon>
        <taxon>Roseomonadaceae</taxon>
        <taxon>Caldovatus</taxon>
    </lineage>
</organism>
<feature type="transmembrane region" description="Helical" evidence="8">
    <location>
        <begin position="15"/>
        <end position="35"/>
    </location>
</feature>
<keyword evidence="10" id="KW-1185">Reference proteome</keyword>
<dbReference type="PANTHER" id="PTHR34979:SF1">
    <property type="entry name" value="INNER MEMBRANE PROTEIN YGAZ"/>
    <property type="match status" value="1"/>
</dbReference>
<dbReference type="RefSeq" id="WP_188899829.1">
    <property type="nucleotide sequence ID" value="NZ_BMKS01000005.1"/>
</dbReference>
<evidence type="ECO:0000256" key="4">
    <source>
        <dbReference type="ARBA" id="ARBA00022475"/>
    </source>
</evidence>
<protein>
    <recommendedName>
        <fullName evidence="11">4-azaleucine resistance transporter AzlC</fullName>
    </recommendedName>
</protein>
<feature type="transmembrane region" description="Helical" evidence="8">
    <location>
        <begin position="163"/>
        <end position="184"/>
    </location>
</feature>
<dbReference type="Pfam" id="PF03591">
    <property type="entry name" value="AzlC"/>
    <property type="match status" value="1"/>
</dbReference>
<dbReference type="Proteomes" id="UP000597507">
    <property type="component" value="Unassembled WGS sequence"/>
</dbReference>
<keyword evidence="4" id="KW-1003">Cell membrane</keyword>
<comment type="subcellular location">
    <subcellularLocation>
        <location evidence="1">Cell membrane</location>
        <topology evidence="1">Multi-pass membrane protein</topology>
    </subcellularLocation>
</comment>
<evidence type="ECO:0000256" key="5">
    <source>
        <dbReference type="ARBA" id="ARBA00022692"/>
    </source>
</evidence>
<feature type="transmembrane region" description="Helical" evidence="8">
    <location>
        <begin position="73"/>
        <end position="97"/>
    </location>
</feature>
<evidence type="ECO:0008006" key="11">
    <source>
        <dbReference type="Google" id="ProtNLM"/>
    </source>
</evidence>
<evidence type="ECO:0000313" key="9">
    <source>
        <dbReference type="EMBL" id="GGG31526.1"/>
    </source>
</evidence>
<keyword evidence="6 8" id="KW-1133">Transmembrane helix</keyword>
<keyword evidence="3" id="KW-0813">Transport</keyword>
<reference evidence="9 10" key="1">
    <citation type="journal article" date="2014" name="Int. J. Syst. Evol. Microbiol.">
        <title>Complete genome sequence of Corynebacterium casei LMG S-19264T (=DSM 44701T), isolated from a smear-ripened cheese.</title>
        <authorList>
            <consortium name="US DOE Joint Genome Institute (JGI-PGF)"/>
            <person name="Walter F."/>
            <person name="Albersmeier A."/>
            <person name="Kalinowski J."/>
            <person name="Ruckert C."/>
        </authorList>
    </citation>
    <scope>NUCLEOTIDE SEQUENCE [LARGE SCALE GENOMIC DNA]</scope>
    <source>
        <strain evidence="9 10">CGMCC 1.16330</strain>
    </source>
</reference>
<proteinExistence type="inferred from homology"/>
<gene>
    <name evidence="9" type="ORF">GCM10010964_19340</name>
</gene>
<keyword evidence="5 8" id="KW-0812">Transmembrane</keyword>
<accession>A0A8J2ZAI2</accession>
<comment type="caution">
    <text evidence="9">The sequence shown here is derived from an EMBL/GenBank/DDBJ whole genome shotgun (WGS) entry which is preliminary data.</text>
</comment>
<comment type="similarity">
    <text evidence="2">Belongs to the AzlC family.</text>
</comment>